<sequence>MYHFIFQKVALMRTIAKFLLKFEKLRRISRESISRQERFLYPLLFQDDIYATAHNCSQNESNFEKRQKKQRFQFKNSKNSLSFLSIKRLIRKIREQNFLDLSTTRNQNQSLDYKIKPYFKSIQKSLTIVLEIYFSVPLPFFLKKKRNSSRSIHSIFSFLENHSFHSNCISNITIPYLPSPEIFIRIFRRRVQDAPLLHFTRLFFHKYRDSILLDISFFNSSKEITRLSSFSWNFFFYELEIPSITLWNHFYDFKSLSYWTLLDQTHSRNKLKYLIKSSWISFSNRNFFKNSSFHYLRYENHFIIASKDTIYSSKKWNQYFLKIWQYYFHFWFEPHRINFKKLLEHRFYFLGYIFHIQPRNIMVEARVLNKLPSTCIPNKEFCPIVPIVPLIKFLANAKFCNTLGHPIGKLSWTTLTDDEIFNRFNQIRKKLLHYYSGCLNKNDLYRVQYILRFSCAKTLACKHKSTIRFIWKKFSLRLFSKISFLKRNLNFFSFHQNDMKKKRNWFLDIVEFSFLVNLLEIGKRSKK</sequence>
<keyword evidence="3 6" id="KW-0507">mRNA processing</keyword>
<feature type="domain" description="Maturase MatK N-terminal" evidence="9">
    <location>
        <begin position="23"/>
        <end position="351"/>
    </location>
</feature>
<dbReference type="HAMAP" id="MF_01390">
    <property type="entry name" value="MatK"/>
    <property type="match status" value="1"/>
</dbReference>
<keyword evidence="4 6" id="KW-0819">tRNA processing</keyword>
<dbReference type="PANTHER" id="PTHR34811">
    <property type="entry name" value="MATURASE K"/>
    <property type="match status" value="1"/>
</dbReference>
<reference evidence="10" key="1">
    <citation type="journal article" date="2018" name="PLoS ONE">
        <title>Genome-wide organellar analyses from the hornwort Leiosporoceros dussii show low frequency of RNA editing.</title>
        <authorList>
            <person name="Villarreal A.J."/>
            <person name="Turmel M."/>
            <person name="Bourgouin-Couture M."/>
            <person name="Laroche J."/>
            <person name="Salazar Allen N."/>
            <person name="Li F.W."/>
            <person name="Cheng S."/>
            <person name="Renzaglia K."/>
            <person name="Lemieux C."/>
        </authorList>
    </citation>
    <scope>NUCLEOTIDE SEQUENCE</scope>
</reference>
<dbReference type="Pfam" id="PF01348">
    <property type="entry name" value="Intron_maturas2"/>
    <property type="match status" value="1"/>
</dbReference>
<evidence type="ECO:0000256" key="7">
    <source>
        <dbReference type="RuleBase" id="RU004226"/>
    </source>
</evidence>
<evidence type="ECO:0000256" key="4">
    <source>
        <dbReference type="ARBA" id="ARBA00022694"/>
    </source>
</evidence>
<dbReference type="GO" id="GO:0008033">
    <property type="term" value="P:tRNA processing"/>
    <property type="evidence" value="ECO:0007669"/>
    <property type="project" value="UniProtKB-KW"/>
</dbReference>
<dbReference type="GeneID" id="38332774"/>
<dbReference type="RefSeq" id="YP_009531772.1">
    <property type="nucleotide sequence ID" value="NC_039750.1"/>
</dbReference>
<dbReference type="Pfam" id="PF01824">
    <property type="entry name" value="MatK_N"/>
    <property type="match status" value="1"/>
</dbReference>
<geneLocation type="chloroplast" evidence="10"/>
<evidence type="ECO:0000256" key="6">
    <source>
        <dbReference type="HAMAP-Rule" id="MF_01390"/>
    </source>
</evidence>
<protein>
    <recommendedName>
        <fullName evidence="6">Maturase K</fullName>
    </recommendedName>
    <alternativeName>
        <fullName evidence="6">Intron maturase</fullName>
    </alternativeName>
</protein>
<dbReference type="GO" id="GO:0003723">
    <property type="term" value="F:RNA binding"/>
    <property type="evidence" value="ECO:0007669"/>
    <property type="project" value="UniProtKB-KW"/>
</dbReference>
<evidence type="ECO:0000256" key="5">
    <source>
        <dbReference type="ARBA" id="ARBA00022884"/>
    </source>
</evidence>
<dbReference type="AlphaFoldDB" id="A0A385KE63"/>
<evidence type="ECO:0000256" key="3">
    <source>
        <dbReference type="ARBA" id="ARBA00022664"/>
    </source>
</evidence>
<comment type="subcellular location">
    <subcellularLocation>
        <location evidence="6">Plastid</location>
        <location evidence="6">Chloroplast</location>
    </subcellularLocation>
</comment>
<dbReference type="EMBL" id="MH577299">
    <property type="protein sequence ID" value="AXZ70953.1"/>
    <property type="molecule type" value="Genomic_DNA"/>
</dbReference>
<dbReference type="InterPro" id="IPR024942">
    <property type="entry name" value="Maturase_MatK_N"/>
</dbReference>
<dbReference type="GO" id="GO:0009507">
    <property type="term" value="C:chloroplast"/>
    <property type="evidence" value="ECO:0007669"/>
    <property type="project" value="UniProtKB-SubCell"/>
</dbReference>
<keyword evidence="5 6" id="KW-0694">RNA-binding</keyword>
<feature type="domain" description="Domain X" evidence="8">
    <location>
        <begin position="381"/>
        <end position="498"/>
    </location>
</feature>
<dbReference type="PANTHER" id="PTHR34811:SF1">
    <property type="entry name" value="MATURASE K"/>
    <property type="match status" value="1"/>
</dbReference>
<evidence type="ECO:0000259" key="8">
    <source>
        <dbReference type="Pfam" id="PF01348"/>
    </source>
</evidence>
<dbReference type="GO" id="GO:0006397">
    <property type="term" value="P:mRNA processing"/>
    <property type="evidence" value="ECO:0007669"/>
    <property type="project" value="UniProtKB-KW"/>
</dbReference>
<gene>
    <name evidence="6 10" type="primary">matK</name>
</gene>
<accession>A0A385KE63</accession>
<evidence type="ECO:0000313" key="10">
    <source>
        <dbReference type="EMBL" id="AXZ70953.1"/>
    </source>
</evidence>
<dbReference type="InterPro" id="IPR002866">
    <property type="entry name" value="Maturase_MatK"/>
</dbReference>
<proteinExistence type="inferred from homology"/>
<keyword evidence="2 7" id="KW-0934">Plastid</keyword>
<keyword evidence="7 10" id="KW-0150">Chloroplast</keyword>
<comment type="similarity">
    <text evidence="1 6">Belongs to the intron maturase 2 family. MatK subfamily.</text>
</comment>
<name>A0A385KE63_9EMBR</name>
<dbReference type="GO" id="GO:0008380">
    <property type="term" value="P:RNA splicing"/>
    <property type="evidence" value="ECO:0007669"/>
    <property type="project" value="UniProtKB-UniRule"/>
</dbReference>
<evidence type="ECO:0000259" key="9">
    <source>
        <dbReference type="Pfam" id="PF01824"/>
    </source>
</evidence>
<evidence type="ECO:0000256" key="2">
    <source>
        <dbReference type="ARBA" id="ARBA00022640"/>
    </source>
</evidence>
<evidence type="ECO:0000256" key="1">
    <source>
        <dbReference type="ARBA" id="ARBA00006621"/>
    </source>
</evidence>
<comment type="function">
    <text evidence="6 7">Usually encoded in the trnK tRNA gene intron. Probably assists in splicing its own and other chloroplast group II introns.</text>
</comment>
<reference evidence="10" key="2">
    <citation type="submission" date="2018-07" db="EMBL/GenBank/DDBJ databases">
        <authorList>
            <person name="Quirk P.G."/>
            <person name="Krulwich T.A."/>
        </authorList>
    </citation>
    <scope>NUCLEOTIDE SEQUENCE</scope>
</reference>
<organism evidence="10">
    <name type="scientific">Leiosporoceros dussii</name>
    <dbReference type="NCBI Taxonomy" id="263836"/>
    <lineage>
        <taxon>Eukaryota</taxon>
        <taxon>Viridiplantae</taxon>
        <taxon>Streptophyta</taxon>
        <taxon>Embryophyta</taxon>
        <taxon>Anthocerotophyta</taxon>
        <taxon>Leiosporocerotopsida</taxon>
        <taxon>Leiosporocerotales</taxon>
        <taxon>Leiosporocerotaceae</taxon>
        <taxon>Leiosporoceros</taxon>
    </lineage>
</organism>
<dbReference type="InterPro" id="IPR024937">
    <property type="entry name" value="Domain_X"/>
</dbReference>